<evidence type="ECO:0000256" key="2">
    <source>
        <dbReference type="ARBA" id="ARBA00022803"/>
    </source>
</evidence>
<dbReference type="STRING" id="48709.A0A1D2MQF4"/>
<evidence type="ECO:0000313" key="5">
    <source>
        <dbReference type="Proteomes" id="UP000094527"/>
    </source>
</evidence>
<dbReference type="GO" id="GO:0101031">
    <property type="term" value="C:protein folding chaperone complex"/>
    <property type="evidence" value="ECO:0007669"/>
    <property type="project" value="TreeGrafter"/>
</dbReference>
<dbReference type="Gene3D" id="1.25.40.10">
    <property type="entry name" value="Tetratricopeptide repeat domain"/>
    <property type="match status" value="2"/>
</dbReference>
<comment type="caution">
    <text evidence="4">The sequence shown here is derived from an EMBL/GenBank/DDBJ whole genome shotgun (WGS) entry which is preliminary data.</text>
</comment>
<dbReference type="OrthoDB" id="2423701at2759"/>
<dbReference type="Proteomes" id="UP000094527">
    <property type="component" value="Unassembled WGS sequence"/>
</dbReference>
<dbReference type="EMBL" id="LJIJ01000709">
    <property type="protein sequence ID" value="ODM95121.1"/>
    <property type="molecule type" value="Genomic_DNA"/>
</dbReference>
<dbReference type="Pfam" id="PF13424">
    <property type="entry name" value="TPR_12"/>
    <property type="match status" value="1"/>
</dbReference>
<gene>
    <name evidence="4" type="ORF">Ocin01_11557</name>
</gene>
<evidence type="ECO:0000256" key="1">
    <source>
        <dbReference type="ARBA" id="ARBA00022737"/>
    </source>
</evidence>
<accession>A0A1D2MQF4</accession>
<dbReference type="Pfam" id="PF07719">
    <property type="entry name" value="TPR_2"/>
    <property type="match status" value="1"/>
</dbReference>
<dbReference type="InterPro" id="IPR051966">
    <property type="entry name" value="RPAP3"/>
</dbReference>
<name>A0A1D2MQF4_ORCCI</name>
<keyword evidence="1" id="KW-0677">Repeat</keyword>
<dbReference type="SMART" id="SM00028">
    <property type="entry name" value="TPR"/>
    <property type="match status" value="5"/>
</dbReference>
<dbReference type="InterPro" id="IPR013105">
    <property type="entry name" value="TPR_2"/>
</dbReference>
<keyword evidence="2 3" id="KW-0802">TPR repeat</keyword>
<dbReference type="AlphaFoldDB" id="A0A1D2MQF4"/>
<dbReference type="InterPro" id="IPR019734">
    <property type="entry name" value="TPR_rpt"/>
</dbReference>
<dbReference type="InterPro" id="IPR011990">
    <property type="entry name" value="TPR-like_helical_dom_sf"/>
</dbReference>
<dbReference type="PROSITE" id="PS50005">
    <property type="entry name" value="TPR"/>
    <property type="match status" value="2"/>
</dbReference>
<dbReference type="Pfam" id="PF13181">
    <property type="entry name" value="TPR_8"/>
    <property type="match status" value="1"/>
</dbReference>
<dbReference type="Gene3D" id="1.10.260.100">
    <property type="match status" value="1"/>
</dbReference>
<organism evidence="4 5">
    <name type="scientific">Orchesella cincta</name>
    <name type="common">Springtail</name>
    <name type="synonym">Podura cincta</name>
    <dbReference type="NCBI Taxonomy" id="48709"/>
    <lineage>
        <taxon>Eukaryota</taxon>
        <taxon>Metazoa</taxon>
        <taxon>Ecdysozoa</taxon>
        <taxon>Arthropoda</taxon>
        <taxon>Hexapoda</taxon>
        <taxon>Collembola</taxon>
        <taxon>Entomobryomorpha</taxon>
        <taxon>Entomobryoidea</taxon>
        <taxon>Orchesellidae</taxon>
        <taxon>Orchesellinae</taxon>
        <taxon>Orchesella</taxon>
    </lineage>
</organism>
<evidence type="ECO:0000256" key="3">
    <source>
        <dbReference type="PROSITE-ProRule" id="PRU00339"/>
    </source>
</evidence>
<reference evidence="4 5" key="1">
    <citation type="journal article" date="2016" name="Genome Biol. Evol.">
        <title>Gene Family Evolution Reflects Adaptation to Soil Environmental Stressors in the Genome of the Collembolan Orchesella cincta.</title>
        <authorList>
            <person name="Faddeeva-Vakhrusheva A."/>
            <person name="Derks M.F."/>
            <person name="Anvar S.Y."/>
            <person name="Agamennone V."/>
            <person name="Suring W."/>
            <person name="Smit S."/>
            <person name="van Straalen N.M."/>
            <person name="Roelofs D."/>
        </authorList>
    </citation>
    <scope>NUCLEOTIDE SEQUENCE [LARGE SCALE GENOMIC DNA]</scope>
    <source>
        <tissue evidence="4">Mixed pool</tissue>
    </source>
</reference>
<feature type="repeat" description="TPR" evidence="3">
    <location>
        <begin position="168"/>
        <end position="201"/>
    </location>
</feature>
<keyword evidence="5" id="KW-1185">Reference proteome</keyword>
<dbReference type="PANTHER" id="PTHR46423:SF1">
    <property type="entry name" value="RNA POLYMERASE II-ASSOCIATED PROTEIN 3"/>
    <property type="match status" value="1"/>
</dbReference>
<proteinExistence type="predicted"/>
<dbReference type="PANTHER" id="PTHR46423">
    <property type="entry name" value="RNA POLYMERASE II-ASSOCIATED PROTEIN 3"/>
    <property type="match status" value="1"/>
</dbReference>
<evidence type="ECO:0000313" key="4">
    <source>
        <dbReference type="EMBL" id="ODM95121.1"/>
    </source>
</evidence>
<protein>
    <submittedName>
        <fullName evidence="4">Stress-induced-phosphoprotein 1</fullName>
    </submittedName>
</protein>
<sequence>MQSHRRRNARREQRETRLRESDVDCILNAMFGKPFLDFQREVEETKRKDPAKRKLYSAPNFIHPFDDPRIFQKLKDDRRTRDWLEDPKYVALIQGLKGSLEGFEEKFINDKYRPQLLMTLRVLTFGRDGNAVVEKNTLPPGTGYLPGDLGMWWMEILHDAERVKFSESEAQRQAGNAAYNAKDYDKALKHYKKAVRVYPFDIKSQLNIGAVYLEKKKYHDCIQSSMEAVEVGLENSSQNFYIAKAYMRIGRSYQKLGAHEKAKTFYEKSLALESSAEVVALLDELEKLMQGQTPKPTKSKAMEAKEDGNVLFQKGDCVAAVKSYTKAISLDCGDHEAYLRRASCYIKLSDLESAMKDCFKSLALSQIVWNAVKAVWGGDIGRRIEPSRSRRRLLMCPAVSVSYIQCFRIL</sequence>
<feature type="repeat" description="TPR" evidence="3">
    <location>
        <begin position="243"/>
        <end position="276"/>
    </location>
</feature>
<dbReference type="SUPFAM" id="SSF48452">
    <property type="entry name" value="TPR-like"/>
    <property type="match status" value="2"/>
</dbReference>